<evidence type="ECO:0000256" key="4">
    <source>
        <dbReference type="ARBA" id="ARBA00022443"/>
    </source>
</evidence>
<dbReference type="PRINTS" id="PR00452">
    <property type="entry name" value="SH3DOMAIN"/>
</dbReference>
<gene>
    <name evidence="12" type="ORF">DNTS_029261</name>
</gene>
<proteinExistence type="inferred from homology"/>
<evidence type="ECO:0000256" key="1">
    <source>
        <dbReference type="ARBA" id="ARBA00004246"/>
    </source>
</evidence>
<evidence type="ECO:0000313" key="12">
    <source>
        <dbReference type="EMBL" id="TRY92601.1"/>
    </source>
</evidence>
<dbReference type="Pfam" id="PF08824">
    <property type="entry name" value="Serine_rich"/>
    <property type="match status" value="1"/>
</dbReference>
<dbReference type="InterPro" id="IPR014928">
    <property type="entry name" value="Serine_rich_dom"/>
</dbReference>
<dbReference type="InterPro" id="IPR038319">
    <property type="entry name" value="Serine_rich_sf"/>
</dbReference>
<dbReference type="FunFam" id="1.20.120.830:FF:000001">
    <property type="entry name" value="BCAR1 scaffold protein, Cas family member"/>
    <property type="match status" value="1"/>
</dbReference>
<dbReference type="OrthoDB" id="5983572at2759"/>
<feature type="compositionally biased region" description="Low complexity" evidence="10">
    <location>
        <begin position="427"/>
        <end position="451"/>
    </location>
</feature>
<keyword evidence="4 9" id="KW-0728">SH3 domain</keyword>
<dbReference type="InterPro" id="IPR035744">
    <property type="entry name" value="CASS4_SH3"/>
</dbReference>
<reference evidence="12 13" key="1">
    <citation type="journal article" date="2019" name="Sci. Data">
        <title>Hybrid genome assembly and annotation of Danionella translucida.</title>
        <authorList>
            <person name="Kadobianskyi M."/>
            <person name="Schulze L."/>
            <person name="Schuelke M."/>
            <person name="Judkewitz B."/>
        </authorList>
    </citation>
    <scope>NUCLEOTIDE SEQUENCE [LARGE SCALE GENOMIC DNA]</scope>
    <source>
        <strain evidence="12 13">Bolton</strain>
    </source>
</reference>
<dbReference type="PANTHER" id="PTHR10654">
    <property type="entry name" value="CAS SCAFFOLDING PROTEIN"/>
    <property type="match status" value="1"/>
</dbReference>
<dbReference type="GO" id="GO:0016477">
    <property type="term" value="P:cell migration"/>
    <property type="evidence" value="ECO:0007669"/>
    <property type="project" value="TreeGrafter"/>
</dbReference>
<accession>A0A553QRJ7</accession>
<dbReference type="GO" id="GO:0005886">
    <property type="term" value="C:plasma membrane"/>
    <property type="evidence" value="ECO:0007669"/>
    <property type="project" value="TreeGrafter"/>
</dbReference>
<dbReference type="FunFam" id="2.30.30.40:FF:000009">
    <property type="entry name" value="Breast cancer anti-estrogen resistance 1"/>
    <property type="match status" value="1"/>
</dbReference>
<feature type="region of interest" description="Disordered" evidence="10">
    <location>
        <begin position="192"/>
        <end position="228"/>
    </location>
</feature>
<dbReference type="PANTHER" id="PTHR10654:SF19">
    <property type="entry name" value="CAS SCAFFOLDING PROTEIN FAMILY MEMBER 4"/>
    <property type="match status" value="1"/>
</dbReference>
<comment type="caution">
    <text evidence="12">The sequence shown here is derived from an EMBL/GenBank/DDBJ whole genome shotgun (WGS) entry which is preliminary data.</text>
</comment>
<dbReference type="EMBL" id="SRMA01025603">
    <property type="protein sequence ID" value="TRY92601.1"/>
    <property type="molecule type" value="Genomic_DNA"/>
</dbReference>
<dbReference type="GO" id="GO:0007155">
    <property type="term" value="P:cell adhesion"/>
    <property type="evidence" value="ECO:0007669"/>
    <property type="project" value="UniProtKB-KW"/>
</dbReference>
<evidence type="ECO:0000256" key="8">
    <source>
        <dbReference type="ARBA" id="ARBA00022949"/>
    </source>
</evidence>
<name>A0A553QRJ7_9TELE</name>
<evidence type="ECO:0000256" key="9">
    <source>
        <dbReference type="PROSITE-ProRule" id="PRU00192"/>
    </source>
</evidence>
<evidence type="ECO:0000259" key="11">
    <source>
        <dbReference type="PROSITE" id="PS50002"/>
    </source>
</evidence>
<dbReference type="PROSITE" id="PS50002">
    <property type="entry name" value="SH3"/>
    <property type="match status" value="1"/>
</dbReference>
<feature type="compositionally biased region" description="Basic and acidic residues" evidence="10">
    <location>
        <begin position="409"/>
        <end position="426"/>
    </location>
</feature>
<dbReference type="InterPro" id="IPR037362">
    <property type="entry name" value="CAS_fam"/>
</dbReference>
<dbReference type="CDD" id="cd12000">
    <property type="entry name" value="SH3_CASS4"/>
    <property type="match status" value="1"/>
</dbReference>
<keyword evidence="13" id="KW-1185">Reference proteome</keyword>
<evidence type="ECO:0000256" key="7">
    <source>
        <dbReference type="ARBA" id="ARBA00022889"/>
    </source>
</evidence>
<dbReference type="Proteomes" id="UP000316079">
    <property type="component" value="Unassembled WGS sequence"/>
</dbReference>
<feature type="compositionally biased region" description="Basic and acidic residues" evidence="10">
    <location>
        <begin position="376"/>
        <end position="386"/>
    </location>
</feature>
<feature type="compositionally biased region" description="Polar residues" evidence="10">
    <location>
        <begin position="201"/>
        <end position="224"/>
    </location>
</feature>
<evidence type="ECO:0000256" key="6">
    <source>
        <dbReference type="ARBA" id="ARBA00022553"/>
    </source>
</evidence>
<organism evidence="12 13">
    <name type="scientific">Danionella cerebrum</name>
    <dbReference type="NCBI Taxonomy" id="2873325"/>
    <lineage>
        <taxon>Eukaryota</taxon>
        <taxon>Metazoa</taxon>
        <taxon>Chordata</taxon>
        <taxon>Craniata</taxon>
        <taxon>Vertebrata</taxon>
        <taxon>Euteleostomi</taxon>
        <taxon>Actinopterygii</taxon>
        <taxon>Neopterygii</taxon>
        <taxon>Teleostei</taxon>
        <taxon>Ostariophysi</taxon>
        <taxon>Cypriniformes</taxon>
        <taxon>Danionidae</taxon>
        <taxon>Danioninae</taxon>
        <taxon>Danionella</taxon>
    </lineage>
</organism>
<dbReference type="Gene3D" id="1.20.120.230">
    <property type="entry name" value="Alpha-catenin/vinculin-like"/>
    <property type="match status" value="1"/>
</dbReference>
<dbReference type="AlphaFoldDB" id="A0A553QRJ7"/>
<comment type="similarity">
    <text evidence="3">Belongs to the CAS family.</text>
</comment>
<protein>
    <recommendedName>
        <fullName evidence="11">SH3 domain-containing protein</fullName>
    </recommendedName>
</protein>
<feature type="domain" description="SH3" evidence="11">
    <location>
        <begin position="87"/>
        <end position="149"/>
    </location>
</feature>
<dbReference type="Gene3D" id="2.30.30.40">
    <property type="entry name" value="SH3 Domains"/>
    <property type="match status" value="1"/>
</dbReference>
<evidence type="ECO:0000256" key="2">
    <source>
        <dbReference type="ARBA" id="ARBA00004496"/>
    </source>
</evidence>
<dbReference type="STRING" id="623744.A0A553QRJ7"/>
<keyword evidence="8" id="KW-0965">Cell junction</keyword>
<evidence type="ECO:0000313" key="13">
    <source>
        <dbReference type="Proteomes" id="UP000316079"/>
    </source>
</evidence>
<dbReference type="Pfam" id="PF12026">
    <property type="entry name" value="CAS_C"/>
    <property type="match status" value="1"/>
</dbReference>
<dbReference type="GO" id="GO:0005925">
    <property type="term" value="C:focal adhesion"/>
    <property type="evidence" value="ECO:0007669"/>
    <property type="project" value="UniProtKB-SubCell"/>
</dbReference>
<sequence length="819" mass="90990">MRRERQLLLGAEFSCLALIQSSRRLQESRIPSESDLLSHCPHAHMAETLNTLSAMYTLSNVPFKDACTVINTRGACEDGSRRAAVCVVRLFARALYDNTAETEDELAFHKGDIIMVLEKNVVGSTGWWKCSLHGRQGLAPANRLAPLLPADSENLSAEKNYRYNNYQNIYQTPKGSLPDDTAIYEDMNTASKVPFEGVTPPNKQGNVERTGSQLDALSSPTRTGTEVYDVPNLGRKLSLLTVATLPLPAPPDPNYDIPKPAISEAIKRPPYGYSTLPNPCKSEWIYDIPVFQQKQECKPGLPPKTVTATQPIYDTLPTHVWPESCPSTPQPLYDIPKPSSPVVQSCTDINNSTDLSIYDIPPHNPQIELTRRKRLTKTDNKNRQEPLENSCNPGANHRWSSKGRIVSRHAVEGTIRRDNDHKDHQRSSTVSTSSTASSSSRSSCDSFMLSSPEPEPLRELTLSQEEASNRLLELQEAVCQSVPKLMLFVSSHWRSKDHLAQHLHQIHTAAEDVTDSLNSFLKFALDVRGNAQRLTDSNLQTRLLKQLSVVEDSGLILQQAASALQDLGWQLEKLALNDGHSQMPDHLERFVMVARTVPEDVKRLVSILNANGKLLFKGTAKKLNVVENAGSPKEHRQRKSEPTVDSGIDECDYVQLQTKAEIALETKTTKSSFKSRRNGDGSKKQSSQLQPCSPPQSPKSQLISVHCRLYFGAIQKAIGVFLRSLDEHKPPEEFISNSKLVIMVGQRLVSSLYSEAKGLEASQEMLSISNQLCVLLKELAMVTKKAALSFPEKLAMQEAHGTASELAQRVMHFRMSLDV</sequence>
<dbReference type="SMART" id="SM00326">
    <property type="entry name" value="SH3"/>
    <property type="match status" value="1"/>
</dbReference>
<dbReference type="InterPro" id="IPR036028">
    <property type="entry name" value="SH3-like_dom_sf"/>
</dbReference>
<evidence type="ECO:0000256" key="10">
    <source>
        <dbReference type="SAM" id="MobiDB-lite"/>
    </source>
</evidence>
<dbReference type="Gene3D" id="1.20.120.830">
    <property type="entry name" value="Serine-rich domain"/>
    <property type="match status" value="1"/>
</dbReference>
<keyword evidence="5" id="KW-0963">Cytoplasm</keyword>
<keyword evidence="6" id="KW-0597">Phosphoprotein</keyword>
<dbReference type="GO" id="GO:0007169">
    <property type="term" value="P:cell surface receptor protein tyrosine kinase signaling pathway"/>
    <property type="evidence" value="ECO:0007669"/>
    <property type="project" value="TreeGrafter"/>
</dbReference>
<dbReference type="Pfam" id="PF00018">
    <property type="entry name" value="SH3_1"/>
    <property type="match status" value="1"/>
</dbReference>
<evidence type="ECO:0000256" key="3">
    <source>
        <dbReference type="ARBA" id="ARBA00007848"/>
    </source>
</evidence>
<keyword evidence="7" id="KW-0130">Cell adhesion</keyword>
<feature type="region of interest" description="Disordered" evidence="10">
    <location>
        <begin position="354"/>
        <end position="459"/>
    </location>
</feature>
<evidence type="ECO:0000256" key="5">
    <source>
        <dbReference type="ARBA" id="ARBA00022490"/>
    </source>
</evidence>
<feature type="region of interest" description="Disordered" evidence="10">
    <location>
        <begin position="667"/>
        <end position="698"/>
    </location>
</feature>
<comment type="subcellular location">
    <subcellularLocation>
        <location evidence="1">Cell junction</location>
        <location evidence="1">Focal adhesion</location>
    </subcellularLocation>
    <subcellularLocation>
        <location evidence="2">Cytoplasm</location>
    </subcellularLocation>
</comment>
<dbReference type="InterPro" id="IPR001452">
    <property type="entry name" value="SH3_domain"/>
</dbReference>
<dbReference type="InterPro" id="IPR021901">
    <property type="entry name" value="CAS_C"/>
</dbReference>
<dbReference type="SUPFAM" id="SSF50044">
    <property type="entry name" value="SH3-domain"/>
    <property type="match status" value="1"/>
</dbReference>
<dbReference type="GO" id="GO:0005737">
    <property type="term" value="C:cytoplasm"/>
    <property type="evidence" value="ECO:0007669"/>
    <property type="project" value="UniProtKB-SubCell"/>
</dbReference>